<dbReference type="InterPro" id="IPR050592">
    <property type="entry name" value="GDSL_lipolytic_enzyme"/>
</dbReference>
<organism evidence="2 3">
    <name type="scientific">Daucus carota subsp. sativus</name>
    <name type="common">Carrot</name>
    <dbReference type="NCBI Taxonomy" id="79200"/>
    <lineage>
        <taxon>Eukaryota</taxon>
        <taxon>Viridiplantae</taxon>
        <taxon>Streptophyta</taxon>
        <taxon>Embryophyta</taxon>
        <taxon>Tracheophyta</taxon>
        <taxon>Spermatophyta</taxon>
        <taxon>Magnoliopsida</taxon>
        <taxon>eudicotyledons</taxon>
        <taxon>Gunneridae</taxon>
        <taxon>Pentapetalae</taxon>
        <taxon>asterids</taxon>
        <taxon>campanulids</taxon>
        <taxon>Apiales</taxon>
        <taxon>Apiaceae</taxon>
        <taxon>Apioideae</taxon>
        <taxon>Scandiceae</taxon>
        <taxon>Daucinae</taxon>
        <taxon>Daucus</taxon>
        <taxon>Daucus sect. Daucus</taxon>
    </lineage>
</organism>
<dbReference type="Proteomes" id="UP000077755">
    <property type="component" value="Chromosome 5"/>
</dbReference>
<dbReference type="GO" id="GO:0006629">
    <property type="term" value="P:lipid metabolic process"/>
    <property type="evidence" value="ECO:0007669"/>
    <property type="project" value="InterPro"/>
</dbReference>
<dbReference type="PANTHER" id="PTHR45642">
    <property type="entry name" value="GDSL ESTERASE/LIPASE EXL3"/>
    <property type="match status" value="1"/>
</dbReference>
<proteinExistence type="inferred from homology"/>
<accession>A0A161YID6</accession>
<dbReference type="InterPro" id="IPR008265">
    <property type="entry name" value="Lipase_GDSL_AS"/>
</dbReference>
<dbReference type="Gene3D" id="3.40.50.1110">
    <property type="entry name" value="SGNH hydrolase"/>
    <property type="match status" value="1"/>
</dbReference>
<dbReference type="Pfam" id="PF00657">
    <property type="entry name" value="Lipase_GDSL"/>
    <property type="match status" value="1"/>
</dbReference>
<comment type="similarity">
    <text evidence="1">Belongs to the 'GDSL' lipolytic enzyme family.</text>
</comment>
<evidence type="ECO:0000313" key="3">
    <source>
        <dbReference type="Proteomes" id="UP000077755"/>
    </source>
</evidence>
<name>A0A161YID6_DAUCS</name>
<dbReference type="AlphaFoldDB" id="A0A161YID6"/>
<evidence type="ECO:0000256" key="1">
    <source>
        <dbReference type="ARBA" id="ARBA00008668"/>
    </source>
</evidence>
<dbReference type="EMBL" id="CP093347">
    <property type="protein sequence ID" value="WOH01484.1"/>
    <property type="molecule type" value="Genomic_DNA"/>
</dbReference>
<dbReference type="PROSITE" id="PS01098">
    <property type="entry name" value="LIPASE_GDSL_SER"/>
    <property type="match status" value="1"/>
</dbReference>
<keyword evidence="3" id="KW-1185">Reference proteome</keyword>
<dbReference type="GO" id="GO:0016298">
    <property type="term" value="F:lipase activity"/>
    <property type="evidence" value="ECO:0007669"/>
    <property type="project" value="InterPro"/>
</dbReference>
<dbReference type="InterPro" id="IPR036514">
    <property type="entry name" value="SGNH_hydro_sf"/>
</dbReference>
<dbReference type="PANTHER" id="PTHR45642:SF30">
    <property type="entry name" value="SGNH HYDROLASE-TYPE ESTERASE DOMAIN-CONTAINING PROTEIN"/>
    <property type="match status" value="1"/>
</dbReference>
<dbReference type="Gramene" id="KZM94991">
    <property type="protein sequence ID" value="KZM94991"/>
    <property type="gene ID" value="DCAR_018233"/>
</dbReference>
<protein>
    <submittedName>
        <fullName evidence="2">Uncharacterized protein</fullName>
    </submittedName>
</protein>
<dbReference type="CDD" id="cd01837">
    <property type="entry name" value="SGNH_plant_lipase_like"/>
    <property type="match status" value="1"/>
</dbReference>
<reference evidence="2" key="2">
    <citation type="submission" date="2022-03" db="EMBL/GenBank/DDBJ databases">
        <title>Draft title - Genomic analysis of global carrot germplasm unveils the trajectory of domestication and the origin of high carotenoid orange carrot.</title>
        <authorList>
            <person name="Iorizzo M."/>
            <person name="Ellison S."/>
            <person name="Senalik D."/>
            <person name="Macko-Podgorni A."/>
            <person name="Grzebelus D."/>
            <person name="Bostan H."/>
            <person name="Rolling W."/>
            <person name="Curaba J."/>
            <person name="Simon P."/>
        </authorList>
    </citation>
    <scope>NUCLEOTIDE SEQUENCE</scope>
    <source>
        <tissue evidence="2">Leaf</tissue>
    </source>
</reference>
<gene>
    <name evidence="2" type="ORF">DCAR_0520868</name>
</gene>
<dbReference type="SUPFAM" id="SSF52266">
    <property type="entry name" value="SGNH hydrolase"/>
    <property type="match status" value="1"/>
</dbReference>
<dbReference type="InterPro" id="IPR001087">
    <property type="entry name" value="GDSL"/>
</dbReference>
<dbReference type="OMA" id="IAYQPTM"/>
<evidence type="ECO:0000313" key="2">
    <source>
        <dbReference type="EMBL" id="WOH01484.1"/>
    </source>
</evidence>
<dbReference type="OrthoDB" id="1600564at2759"/>
<reference evidence="2" key="1">
    <citation type="journal article" date="2016" name="Nat. Genet.">
        <title>A high-quality carrot genome assembly provides new insights into carotenoid accumulation and asterid genome evolution.</title>
        <authorList>
            <person name="Iorizzo M."/>
            <person name="Ellison S."/>
            <person name="Senalik D."/>
            <person name="Zeng P."/>
            <person name="Satapoomin P."/>
            <person name="Huang J."/>
            <person name="Bowman M."/>
            <person name="Iovene M."/>
            <person name="Sanseverino W."/>
            <person name="Cavagnaro P."/>
            <person name="Yildiz M."/>
            <person name="Macko-Podgorni A."/>
            <person name="Moranska E."/>
            <person name="Grzebelus E."/>
            <person name="Grzebelus D."/>
            <person name="Ashrafi H."/>
            <person name="Zheng Z."/>
            <person name="Cheng S."/>
            <person name="Spooner D."/>
            <person name="Van Deynze A."/>
            <person name="Simon P."/>
        </authorList>
    </citation>
    <scope>NUCLEOTIDE SEQUENCE</scope>
    <source>
        <tissue evidence="2">Leaf</tissue>
    </source>
</reference>
<sequence length="344" mass="37823">MAPSILLFLFSLVHLSNVFLTCNASNFSSILIFGDSLLDTGNNNYIPSFFRANHKPYGVSFPGGTPTGRFSDGKLMSDFLAEALGLKETVPPFLAPDLPESQLLTGVCFASAGAGYDDTTSLTQVIPVTQQYQHYFKAYKERLIRLVGKPRAAEILAKSLVFSTSGSNDMVLNYYANPLTIHGSTDQYQDFLIGNIEKFIKALYAEGCRKMAIAGLPPVCNPLQIAGLLGCLSLENSDPNVYNRKLQAMLKQLQSSLPGSRLVYADIFTPMKELALNPFFHGILLPFGTCCGDGILAMGPACNSLVPRCSNPSNHFFWDAVHPTETVYRYMSDYLIRNVLPQFH</sequence>
<dbReference type="KEGG" id="dcr:108221612"/>
<dbReference type="InterPro" id="IPR035669">
    <property type="entry name" value="SGNH_plant_lipase-like"/>
</dbReference>